<dbReference type="InterPro" id="IPR035906">
    <property type="entry name" value="MetI-like_sf"/>
</dbReference>
<gene>
    <name evidence="9" type="ORF">SAMN04515666_110185</name>
</gene>
<organism evidence="9 10">
    <name type="scientific">Bosea lupini</name>
    <dbReference type="NCBI Taxonomy" id="1036779"/>
    <lineage>
        <taxon>Bacteria</taxon>
        <taxon>Pseudomonadati</taxon>
        <taxon>Pseudomonadota</taxon>
        <taxon>Alphaproteobacteria</taxon>
        <taxon>Hyphomicrobiales</taxon>
        <taxon>Boseaceae</taxon>
        <taxon>Bosea</taxon>
    </lineage>
</organism>
<dbReference type="PANTHER" id="PTHR30151:SF20">
    <property type="entry name" value="ABC TRANSPORTER PERMEASE PROTEIN HI_0355-RELATED"/>
    <property type="match status" value="1"/>
</dbReference>
<protein>
    <submittedName>
        <fullName evidence="9">Putative hydroxymethylpyrimidine transport system permease protein</fullName>
    </submittedName>
</protein>
<dbReference type="PROSITE" id="PS50928">
    <property type="entry name" value="ABC_TM1"/>
    <property type="match status" value="1"/>
</dbReference>
<keyword evidence="6 7" id="KW-0472">Membrane</keyword>
<sequence length="247" mass="26531">MAALALALRTVLVLLLVWQSAIWLFQPPRYILPSPLDVALAFQRQPGFLFGHSLTTIAEMALGFVLGSAFGALTGLAIVALPRLGRLLWPILLVLQSFPVFVIAPLLVVWFGFGMGSKVIMATIIIFFPVASAFTDGLRRTDPELIDATALTTATHWQTLRYVRLPLAMPSLLTGLRVAAPLAPLGAVIGEWVGASAGLGFVMVQANARMQTDTVFAAMTVLAVLSLVLRHLVDALGPRLIPWASEP</sequence>
<feature type="transmembrane region" description="Helical" evidence="7">
    <location>
        <begin position="215"/>
        <end position="233"/>
    </location>
</feature>
<evidence type="ECO:0000313" key="10">
    <source>
        <dbReference type="Proteomes" id="UP000199664"/>
    </source>
</evidence>
<dbReference type="AlphaFoldDB" id="A0A1H7XUX9"/>
<feature type="domain" description="ABC transmembrane type-1" evidence="8">
    <location>
        <begin position="53"/>
        <end position="233"/>
    </location>
</feature>
<keyword evidence="5 7" id="KW-1133">Transmembrane helix</keyword>
<name>A0A1H7XUX9_9HYPH</name>
<dbReference type="SUPFAM" id="SSF161098">
    <property type="entry name" value="MetI-like"/>
    <property type="match status" value="1"/>
</dbReference>
<keyword evidence="4 7" id="KW-0812">Transmembrane</keyword>
<reference evidence="10" key="1">
    <citation type="submission" date="2016-10" db="EMBL/GenBank/DDBJ databases">
        <authorList>
            <person name="Varghese N."/>
            <person name="Submissions S."/>
        </authorList>
    </citation>
    <scope>NUCLEOTIDE SEQUENCE [LARGE SCALE GENOMIC DNA]</scope>
    <source>
        <strain evidence="10">LMG 26383,CCUG 61248,R- 45681</strain>
    </source>
</reference>
<dbReference type="GO" id="GO:0005886">
    <property type="term" value="C:plasma membrane"/>
    <property type="evidence" value="ECO:0007669"/>
    <property type="project" value="UniProtKB-SubCell"/>
</dbReference>
<accession>A0A1H7XUX9</accession>
<evidence type="ECO:0000256" key="7">
    <source>
        <dbReference type="RuleBase" id="RU363032"/>
    </source>
</evidence>
<dbReference type="InterPro" id="IPR000515">
    <property type="entry name" value="MetI-like"/>
</dbReference>
<dbReference type="RefSeq" id="WP_091841201.1">
    <property type="nucleotide sequence ID" value="NZ_FOAN01000010.1"/>
</dbReference>
<dbReference type="GO" id="GO:0055085">
    <property type="term" value="P:transmembrane transport"/>
    <property type="evidence" value="ECO:0007669"/>
    <property type="project" value="InterPro"/>
</dbReference>
<comment type="subcellular location">
    <subcellularLocation>
        <location evidence="1 7">Cell membrane</location>
        <topology evidence="1 7">Multi-pass membrane protein</topology>
    </subcellularLocation>
</comment>
<evidence type="ECO:0000256" key="4">
    <source>
        <dbReference type="ARBA" id="ARBA00022692"/>
    </source>
</evidence>
<dbReference type="OrthoDB" id="9786495at2"/>
<keyword evidence="2 7" id="KW-0813">Transport</keyword>
<dbReference type="STRING" id="1036779.SAMN04515666_110185"/>
<evidence type="ECO:0000256" key="3">
    <source>
        <dbReference type="ARBA" id="ARBA00022475"/>
    </source>
</evidence>
<keyword evidence="3" id="KW-1003">Cell membrane</keyword>
<evidence type="ECO:0000259" key="8">
    <source>
        <dbReference type="PROSITE" id="PS50928"/>
    </source>
</evidence>
<evidence type="ECO:0000256" key="2">
    <source>
        <dbReference type="ARBA" id="ARBA00022448"/>
    </source>
</evidence>
<dbReference type="CDD" id="cd06261">
    <property type="entry name" value="TM_PBP2"/>
    <property type="match status" value="1"/>
</dbReference>
<feature type="transmembrane region" description="Helical" evidence="7">
    <location>
        <begin position="88"/>
        <end position="113"/>
    </location>
</feature>
<evidence type="ECO:0000256" key="6">
    <source>
        <dbReference type="ARBA" id="ARBA00023136"/>
    </source>
</evidence>
<dbReference type="Gene3D" id="1.10.3720.10">
    <property type="entry name" value="MetI-like"/>
    <property type="match status" value="1"/>
</dbReference>
<evidence type="ECO:0000313" key="9">
    <source>
        <dbReference type="EMBL" id="SEM37541.1"/>
    </source>
</evidence>
<comment type="similarity">
    <text evidence="7">Belongs to the binding-protein-dependent transport system permease family.</text>
</comment>
<feature type="transmembrane region" description="Helical" evidence="7">
    <location>
        <begin position="60"/>
        <end position="81"/>
    </location>
</feature>
<dbReference type="Proteomes" id="UP000199664">
    <property type="component" value="Unassembled WGS sequence"/>
</dbReference>
<keyword evidence="10" id="KW-1185">Reference proteome</keyword>
<evidence type="ECO:0000256" key="1">
    <source>
        <dbReference type="ARBA" id="ARBA00004651"/>
    </source>
</evidence>
<dbReference type="PANTHER" id="PTHR30151">
    <property type="entry name" value="ALKANE SULFONATE ABC TRANSPORTER-RELATED, MEMBRANE SUBUNIT"/>
    <property type="match status" value="1"/>
</dbReference>
<dbReference type="Pfam" id="PF00528">
    <property type="entry name" value="BPD_transp_1"/>
    <property type="match status" value="1"/>
</dbReference>
<proteinExistence type="inferred from homology"/>
<evidence type="ECO:0000256" key="5">
    <source>
        <dbReference type="ARBA" id="ARBA00022989"/>
    </source>
</evidence>
<dbReference type="EMBL" id="FOAN01000010">
    <property type="protein sequence ID" value="SEM37541.1"/>
    <property type="molecule type" value="Genomic_DNA"/>
</dbReference>
<feature type="transmembrane region" description="Helical" evidence="7">
    <location>
        <begin position="183"/>
        <end position="203"/>
    </location>
</feature>